<name>A0A2I1D050_ASPC2</name>
<sequence length="448" mass="47562">MIHPLTTLLSLSPLLSAAAASSSSSSQANIYATHYNGNVYALSLTQRHNDAYKLDLVSSLKACGPMPSWLTVDPDLHLLYCSDETGDPKTNGSVSTLSISDKGGSLKEITTTEVPGGGVHSVIYGGEDGKRYLAIAHYGGASLSTYTLPLTPHSEPHQYIPYKLSTPSPNPQQAISHPHQVLLDPTNTYIISPDLGADEIRIYAIQKSTGKLSPCPSIGGFPRGAGPRHAVFWTPPASLSRFAPVGHVPGGEGQTTLYTVNELNGRMNAYEVVYPAASGSSSGDDDEEEEKEKRGDDEEGEEQCPTFKHIQSFVPYPDETLPEGATLSAVVAAGSNIYVSIRTDQAFAPNDSVVTLSRAEDGTVKVEDLVSSGGKVPRTMAVNREGNLMLVGDQSSARVVVLERDVKSGELGAVVASLDVGEEGEVGTAEGDKYEKANTKMPPLVYIE</sequence>
<gene>
    <name evidence="4" type="ORF">P168DRAFT_305552</name>
</gene>
<dbReference type="RefSeq" id="XP_024691836.1">
    <property type="nucleotide sequence ID" value="XM_024838938.1"/>
</dbReference>
<keyword evidence="5" id="KW-1185">Reference proteome</keyword>
<proteinExistence type="inferred from homology"/>
<evidence type="ECO:0000256" key="3">
    <source>
        <dbReference type="SAM" id="SignalP"/>
    </source>
</evidence>
<organism evidence="4 5">
    <name type="scientific">Aspergillus campestris (strain IBT 28561)</name>
    <dbReference type="NCBI Taxonomy" id="1392248"/>
    <lineage>
        <taxon>Eukaryota</taxon>
        <taxon>Fungi</taxon>
        <taxon>Dikarya</taxon>
        <taxon>Ascomycota</taxon>
        <taxon>Pezizomycotina</taxon>
        <taxon>Eurotiomycetes</taxon>
        <taxon>Eurotiomycetidae</taxon>
        <taxon>Eurotiales</taxon>
        <taxon>Aspergillaceae</taxon>
        <taxon>Aspergillus</taxon>
        <taxon>Aspergillus subgen. Circumdati</taxon>
    </lineage>
</organism>
<dbReference type="SUPFAM" id="SSF75011">
    <property type="entry name" value="3-carboxy-cis,cis-mucoante lactonizing enzyme"/>
    <property type="match status" value="1"/>
</dbReference>
<dbReference type="VEuPathDB" id="FungiDB:P168DRAFT_305552"/>
<dbReference type="InterPro" id="IPR015943">
    <property type="entry name" value="WD40/YVTN_repeat-like_dom_sf"/>
</dbReference>
<keyword evidence="3" id="KW-0732">Signal</keyword>
<dbReference type="AlphaFoldDB" id="A0A2I1D050"/>
<dbReference type="GO" id="GO:0017057">
    <property type="term" value="F:6-phosphogluconolactonase activity"/>
    <property type="evidence" value="ECO:0007669"/>
    <property type="project" value="TreeGrafter"/>
</dbReference>
<dbReference type="EMBL" id="MSFM01000008">
    <property type="protein sequence ID" value="PKY03242.1"/>
    <property type="molecule type" value="Genomic_DNA"/>
</dbReference>
<dbReference type="GeneID" id="36546462"/>
<dbReference type="Pfam" id="PF10282">
    <property type="entry name" value="Lactonase"/>
    <property type="match status" value="2"/>
</dbReference>
<dbReference type="Proteomes" id="UP000234254">
    <property type="component" value="Unassembled WGS sequence"/>
</dbReference>
<dbReference type="PANTHER" id="PTHR30344:SF1">
    <property type="entry name" value="6-PHOSPHOGLUCONOLACTONASE"/>
    <property type="match status" value="1"/>
</dbReference>
<reference evidence="4" key="1">
    <citation type="submission" date="2016-12" db="EMBL/GenBank/DDBJ databases">
        <title>The genomes of Aspergillus section Nigri reveals drivers in fungal speciation.</title>
        <authorList>
            <consortium name="DOE Joint Genome Institute"/>
            <person name="Vesth T.C."/>
            <person name="Nybo J."/>
            <person name="Theobald S."/>
            <person name="Brandl J."/>
            <person name="Frisvad J.C."/>
            <person name="Nielsen K.F."/>
            <person name="Lyhne E.K."/>
            <person name="Kogle M.E."/>
            <person name="Kuo A."/>
            <person name="Riley R."/>
            <person name="Clum A."/>
            <person name="Nolan M."/>
            <person name="Lipzen A."/>
            <person name="Salamov A."/>
            <person name="Henrissat B."/>
            <person name="Wiebenga A."/>
            <person name="De vries R.P."/>
            <person name="Grigoriev I.V."/>
            <person name="Mortensen U.H."/>
            <person name="Andersen M.R."/>
            <person name="Baker S.E."/>
        </authorList>
    </citation>
    <scope>NUCLEOTIDE SEQUENCE</scope>
    <source>
        <strain evidence="4">IBT 28561</strain>
    </source>
</reference>
<comment type="similarity">
    <text evidence="1">Belongs to the cycloisomerase 2 family.</text>
</comment>
<dbReference type="InterPro" id="IPR019405">
    <property type="entry name" value="Lactonase_7-beta_prop"/>
</dbReference>
<evidence type="ECO:0000256" key="1">
    <source>
        <dbReference type="ARBA" id="ARBA00005564"/>
    </source>
</evidence>
<evidence type="ECO:0000256" key="2">
    <source>
        <dbReference type="SAM" id="MobiDB-lite"/>
    </source>
</evidence>
<evidence type="ECO:0000313" key="4">
    <source>
        <dbReference type="EMBL" id="PKY03242.1"/>
    </source>
</evidence>
<feature type="chain" id="PRO_5014197576" evidence="3">
    <location>
        <begin position="21"/>
        <end position="448"/>
    </location>
</feature>
<dbReference type="Gene3D" id="2.130.10.10">
    <property type="entry name" value="YVTN repeat-like/Quinoprotein amine dehydrogenase"/>
    <property type="match status" value="1"/>
</dbReference>
<dbReference type="PANTHER" id="PTHR30344">
    <property type="entry name" value="6-PHOSPHOGLUCONOLACTONASE-RELATED"/>
    <property type="match status" value="1"/>
</dbReference>
<dbReference type="OrthoDB" id="9972196at2759"/>
<comment type="caution">
    <text evidence="4">The sequence shown here is derived from an EMBL/GenBank/DDBJ whole genome shotgun (WGS) entry which is preliminary data.</text>
</comment>
<feature type="signal peptide" evidence="3">
    <location>
        <begin position="1"/>
        <end position="20"/>
    </location>
</feature>
<accession>A0A2I1D050</accession>
<evidence type="ECO:0000313" key="5">
    <source>
        <dbReference type="Proteomes" id="UP000234254"/>
    </source>
</evidence>
<feature type="region of interest" description="Disordered" evidence="2">
    <location>
        <begin position="276"/>
        <end position="304"/>
    </location>
</feature>
<protein>
    <submittedName>
        <fullName evidence="4">3-carboxy-cis,cis-mucoante lactonizing enzyme</fullName>
    </submittedName>
</protein>
<dbReference type="InterPro" id="IPR050282">
    <property type="entry name" value="Cycloisomerase_2"/>
</dbReference>